<accession>A0ABY8JTC1</accession>
<proteinExistence type="predicted"/>
<dbReference type="EMBL" id="CP121682">
    <property type="protein sequence ID" value="WGD39212.1"/>
    <property type="molecule type" value="Genomic_DNA"/>
</dbReference>
<organism evidence="3 4">
    <name type="scientific">Streptomyces cathayae</name>
    <dbReference type="NCBI Taxonomy" id="3031124"/>
    <lineage>
        <taxon>Bacteria</taxon>
        <taxon>Bacillati</taxon>
        <taxon>Actinomycetota</taxon>
        <taxon>Actinomycetes</taxon>
        <taxon>Kitasatosporales</taxon>
        <taxon>Streptomycetaceae</taxon>
        <taxon>Streptomyces</taxon>
    </lineage>
</organism>
<feature type="region of interest" description="Disordered" evidence="1">
    <location>
        <begin position="34"/>
        <end position="63"/>
    </location>
</feature>
<dbReference type="PANTHER" id="PTHR36933">
    <property type="entry name" value="SLL0788 PROTEIN"/>
    <property type="match status" value="1"/>
</dbReference>
<dbReference type="Gene3D" id="1.20.1260.10">
    <property type="match status" value="1"/>
</dbReference>
<reference evidence="3 4" key="1">
    <citation type="submission" date="2023-03" db="EMBL/GenBank/DDBJ databases">
        <authorList>
            <person name="Mo P."/>
        </authorList>
    </citation>
    <scope>NUCLEOTIDE SEQUENCE [LARGE SCALE GENOMIC DNA]</scope>
    <source>
        <strain evidence="3 4">HUAS 5</strain>
    </source>
</reference>
<dbReference type="PROSITE" id="PS51257">
    <property type="entry name" value="PROKAR_LIPOPROTEIN"/>
    <property type="match status" value="1"/>
</dbReference>
<dbReference type="InterPro" id="IPR012347">
    <property type="entry name" value="Ferritin-like"/>
</dbReference>
<name>A0ABY8JTC1_9ACTN</name>
<evidence type="ECO:0000256" key="1">
    <source>
        <dbReference type="SAM" id="MobiDB-lite"/>
    </source>
</evidence>
<evidence type="ECO:0000313" key="4">
    <source>
        <dbReference type="Proteomes" id="UP001216440"/>
    </source>
</evidence>
<evidence type="ECO:0000313" key="3">
    <source>
        <dbReference type="EMBL" id="WGD39212.1"/>
    </source>
</evidence>
<evidence type="ECO:0000259" key="2">
    <source>
        <dbReference type="Pfam" id="PF03713"/>
    </source>
</evidence>
<feature type="compositionally biased region" description="Polar residues" evidence="1">
    <location>
        <begin position="46"/>
        <end position="55"/>
    </location>
</feature>
<dbReference type="Proteomes" id="UP001216440">
    <property type="component" value="Chromosome"/>
</dbReference>
<sequence>MIVYKRALGRSNRRRVALVSVVAAGGLLLTACGGNDTKGADRGGESSVSATQNARNAGENPAPGAFNDADVMFAQMMIPHHEQALEMAKLADGRASDAEIKTLAEEIEKAQDPEIQTMKSWLKAWGKPESAEESMPGMDHGSGGMDHSGMAGMMSDEDMEKLKAAKDTEFDRMFAQLMIDHHKGAVEMAEDEQADGRNATAKKLAGDVVKNQSVEIEQLQKILDRL</sequence>
<dbReference type="InterPro" id="IPR005183">
    <property type="entry name" value="DUF305_CopM-like"/>
</dbReference>
<keyword evidence="4" id="KW-1185">Reference proteome</keyword>
<dbReference type="PANTHER" id="PTHR36933:SF1">
    <property type="entry name" value="SLL0788 PROTEIN"/>
    <property type="match status" value="1"/>
</dbReference>
<dbReference type="Pfam" id="PF03713">
    <property type="entry name" value="DUF305"/>
    <property type="match status" value="1"/>
</dbReference>
<protein>
    <submittedName>
        <fullName evidence="3">DUF305 domain-containing protein</fullName>
    </submittedName>
</protein>
<feature type="domain" description="DUF305" evidence="2">
    <location>
        <begin position="70"/>
        <end position="223"/>
    </location>
</feature>
<gene>
    <name evidence="3" type="ORF">PYS65_03015</name>
</gene>
<dbReference type="RefSeq" id="WP_279332187.1">
    <property type="nucleotide sequence ID" value="NZ_CP121682.1"/>
</dbReference>